<comment type="caution">
    <text evidence="7">The sequence shown here is derived from an EMBL/GenBank/DDBJ whole genome shotgun (WGS) entry which is preliminary data.</text>
</comment>
<dbReference type="InterPro" id="IPR025996">
    <property type="entry name" value="MT1864/Rv1816-like_C"/>
</dbReference>
<evidence type="ECO:0000256" key="1">
    <source>
        <dbReference type="ARBA" id="ARBA00022491"/>
    </source>
</evidence>
<proteinExistence type="predicted"/>
<keyword evidence="1" id="KW-0678">Repressor</keyword>
<keyword evidence="8" id="KW-1185">Reference proteome</keyword>
<name>A0ABT1WC32_9BURK</name>
<evidence type="ECO:0000256" key="3">
    <source>
        <dbReference type="ARBA" id="ARBA00023125"/>
    </source>
</evidence>
<sequence length="221" mass="25144">MSYITERREEEKERRREEILDAAEVVFSDKGFDTATMDQVARQARVSRALVYVYFKDKDALHLAVCLRGLQLLRELFQQARENAKTGADQVRAIGRAYMNFSEQHPTYFAALSRFEAQEHDFNQDDPCCETLEMMQAGQKVHEQTVLALAQGMADGSLRNDLKNLIQISITLWGYTHGTIQLAQTKFKFMEAMGFSKEQFMSDALELTMHALCKPGTGGQA</sequence>
<evidence type="ECO:0000259" key="6">
    <source>
        <dbReference type="PROSITE" id="PS50977"/>
    </source>
</evidence>
<dbReference type="InterPro" id="IPR023772">
    <property type="entry name" value="DNA-bd_HTH_TetR-type_CS"/>
</dbReference>
<dbReference type="InterPro" id="IPR036271">
    <property type="entry name" value="Tet_transcr_reg_TetR-rel_C_sf"/>
</dbReference>
<dbReference type="Gene3D" id="1.10.10.60">
    <property type="entry name" value="Homeodomain-like"/>
    <property type="match status" value="1"/>
</dbReference>
<evidence type="ECO:0000313" key="7">
    <source>
        <dbReference type="EMBL" id="MCQ8895078.1"/>
    </source>
</evidence>
<dbReference type="SUPFAM" id="SSF46689">
    <property type="entry name" value="Homeodomain-like"/>
    <property type="match status" value="1"/>
</dbReference>
<evidence type="ECO:0000256" key="4">
    <source>
        <dbReference type="ARBA" id="ARBA00023163"/>
    </source>
</evidence>
<dbReference type="InterPro" id="IPR050109">
    <property type="entry name" value="HTH-type_TetR-like_transc_reg"/>
</dbReference>
<dbReference type="PANTHER" id="PTHR30055:SF234">
    <property type="entry name" value="HTH-TYPE TRANSCRIPTIONAL REGULATOR BETI"/>
    <property type="match status" value="1"/>
</dbReference>
<protein>
    <submittedName>
        <fullName evidence="7">TetR/AcrR family transcriptional regulator</fullName>
    </submittedName>
</protein>
<dbReference type="Pfam" id="PF13305">
    <property type="entry name" value="TetR_C_33"/>
    <property type="match status" value="1"/>
</dbReference>
<evidence type="ECO:0000313" key="8">
    <source>
        <dbReference type="Proteomes" id="UP001204142"/>
    </source>
</evidence>
<evidence type="ECO:0000256" key="5">
    <source>
        <dbReference type="PROSITE-ProRule" id="PRU00335"/>
    </source>
</evidence>
<dbReference type="Gene3D" id="1.10.357.10">
    <property type="entry name" value="Tetracycline Repressor, domain 2"/>
    <property type="match status" value="1"/>
</dbReference>
<dbReference type="RefSeq" id="WP_256762751.1">
    <property type="nucleotide sequence ID" value="NZ_JANIGO010000001.1"/>
</dbReference>
<keyword evidence="4" id="KW-0804">Transcription</keyword>
<dbReference type="InterPro" id="IPR001647">
    <property type="entry name" value="HTH_TetR"/>
</dbReference>
<gene>
    <name evidence="7" type="ORF">NQT62_01335</name>
</gene>
<feature type="DNA-binding region" description="H-T-H motif" evidence="5">
    <location>
        <begin position="36"/>
        <end position="55"/>
    </location>
</feature>
<accession>A0ABT1WC32</accession>
<organism evidence="7 8">
    <name type="scientific">Limnobacter humi</name>
    <dbReference type="NCBI Taxonomy" id="1778671"/>
    <lineage>
        <taxon>Bacteria</taxon>
        <taxon>Pseudomonadati</taxon>
        <taxon>Pseudomonadota</taxon>
        <taxon>Betaproteobacteria</taxon>
        <taxon>Burkholderiales</taxon>
        <taxon>Burkholderiaceae</taxon>
        <taxon>Limnobacter</taxon>
    </lineage>
</organism>
<keyword evidence="3 5" id="KW-0238">DNA-binding</keyword>
<dbReference type="PANTHER" id="PTHR30055">
    <property type="entry name" value="HTH-TYPE TRANSCRIPTIONAL REGULATOR RUTR"/>
    <property type="match status" value="1"/>
</dbReference>
<dbReference type="SUPFAM" id="SSF48498">
    <property type="entry name" value="Tetracyclin repressor-like, C-terminal domain"/>
    <property type="match status" value="1"/>
</dbReference>
<dbReference type="PROSITE" id="PS50977">
    <property type="entry name" value="HTH_TETR_2"/>
    <property type="match status" value="1"/>
</dbReference>
<keyword evidence="2" id="KW-0805">Transcription regulation</keyword>
<feature type="domain" description="HTH tetR-type" evidence="6">
    <location>
        <begin position="13"/>
        <end position="73"/>
    </location>
</feature>
<dbReference type="PRINTS" id="PR00455">
    <property type="entry name" value="HTHTETR"/>
</dbReference>
<dbReference type="Pfam" id="PF00440">
    <property type="entry name" value="TetR_N"/>
    <property type="match status" value="1"/>
</dbReference>
<dbReference type="InterPro" id="IPR009057">
    <property type="entry name" value="Homeodomain-like_sf"/>
</dbReference>
<dbReference type="Proteomes" id="UP001204142">
    <property type="component" value="Unassembled WGS sequence"/>
</dbReference>
<reference evidence="7 8" key="1">
    <citation type="submission" date="2022-07" db="EMBL/GenBank/DDBJ databases">
        <authorList>
            <person name="Xamxidin M."/>
            <person name="Wu M."/>
        </authorList>
    </citation>
    <scope>NUCLEOTIDE SEQUENCE [LARGE SCALE GENOMIC DNA]</scope>
    <source>
        <strain evidence="7 8">NBRC 111650</strain>
    </source>
</reference>
<evidence type="ECO:0000256" key="2">
    <source>
        <dbReference type="ARBA" id="ARBA00023015"/>
    </source>
</evidence>
<dbReference type="PROSITE" id="PS01081">
    <property type="entry name" value="HTH_TETR_1"/>
    <property type="match status" value="1"/>
</dbReference>
<dbReference type="EMBL" id="JANIGO010000001">
    <property type="protein sequence ID" value="MCQ8895078.1"/>
    <property type="molecule type" value="Genomic_DNA"/>
</dbReference>